<feature type="transmembrane region" description="Helical" evidence="19">
    <location>
        <begin position="387"/>
        <end position="406"/>
    </location>
</feature>
<evidence type="ECO:0000313" key="22">
    <source>
        <dbReference type="EMBL" id="KOX72045.1"/>
    </source>
</evidence>
<keyword evidence="23" id="KW-1185">Reference proteome</keyword>
<evidence type="ECO:0000256" key="3">
    <source>
        <dbReference type="ARBA" id="ARBA00022475"/>
    </source>
</evidence>
<dbReference type="PRINTS" id="PR00177">
    <property type="entry name" value="NMDARECEPTOR"/>
</dbReference>
<keyword evidence="14" id="KW-0407">Ion channel</keyword>
<evidence type="ECO:0000256" key="12">
    <source>
        <dbReference type="ARBA" id="ARBA00023257"/>
    </source>
</evidence>
<feature type="domain" description="Ionotropic glutamate receptor L-glutamate and glycine-binding" evidence="21">
    <location>
        <begin position="267"/>
        <end position="331"/>
    </location>
</feature>
<dbReference type="Gene3D" id="3.40.50.2300">
    <property type="match status" value="2"/>
</dbReference>
<dbReference type="SMART" id="SM00079">
    <property type="entry name" value="PBPe"/>
    <property type="match status" value="1"/>
</dbReference>
<evidence type="ECO:0000259" key="21">
    <source>
        <dbReference type="SMART" id="SM00918"/>
    </source>
</evidence>
<evidence type="ECO:0000256" key="4">
    <source>
        <dbReference type="ARBA" id="ARBA00022692"/>
    </source>
</evidence>
<dbReference type="InterPro" id="IPR001508">
    <property type="entry name" value="Iono_Glu_rcpt_met"/>
</dbReference>
<sequence length="833" mass="94644">MRIVDGSQSEKERINCYNYNIKNVIVKYAFDENPLLLGTILQFDNGFMGDSHKNAQNARVEMKGISGPIEFKEGRRIQFKLDLLKLKQHSLVKVGEWRPGSGVNVTDTATFFEPGSANFFEENMKIPTKLKDCLTFSEKLSMFKLPQMSYNVPPAKKSYRDARKRCMVYRARSRVAIVSDLTACSVVCMGPPVATQEIPYVMMHYEKNYTGNARFYGFCVDLLEAVAREVGFSYRLELVPDRKYGAKDPETGEWNGIVRELMRHEQPYVMLKSRGNFSGNARYEGFCIDLLKEIAHMVGFGYRIELVPDGKYGVYDYQTGEWNGIVRQLMDKKADLAVGSMTINYARESVIDFTKPFMNLGISILFKVPTSHPARLFSFMNPLAIQIWLYVLAAYVLVSVMMFVVARISPYEWNNPHPCHAGSEIVENQFSLANKTLPLAHKLLFRNKLKIDGGESGNVDKFNQATSTRIVGGIWWFFTLIIISSYTANLAAFLTVERMITPIENAEDLASQTDIAYGTLDSGSTMTFFRFLEKLKRFREHGCTSNNSNDSKDSMIETYKKMWRFMENKKPSVFVPTYEEGIQRVLQGDYAFLMESTMLDYIVQRDCNLTQIGGLLDSKGYGIATPMGSPWRDKISLAILELQEKGEIQMLYDKWWKSPGDTCMRTEKGKESKANSLGVDNIGGVFVVLLCGLAFAVLIAIFEFCYNTRRNMPAERRAPISTPACSDSLQGISQSVQQQQQTQQQQQQQQQQQLQQFPSYKRWTSCVDHPVYALTACPLNHILTEPPEEVQIQLSTCNFLSLQRSSLGVPTVELPPNVHMHHHAPPPHDYDGT</sequence>
<protein>
    <submittedName>
        <fullName evidence="22">Glutamate receptor, ionotropic kainate 2</fullName>
    </submittedName>
</protein>
<evidence type="ECO:0000256" key="1">
    <source>
        <dbReference type="ARBA" id="ARBA00008685"/>
    </source>
</evidence>
<name>A0A0M8ZVL9_9HYME</name>
<keyword evidence="5" id="KW-0732">Signal</keyword>
<dbReference type="STRING" id="166423.A0A0M8ZVL9"/>
<feature type="disulfide bond" evidence="18">
    <location>
        <begin position="607"/>
        <end position="663"/>
    </location>
</feature>
<dbReference type="Gene3D" id="3.40.190.10">
    <property type="entry name" value="Periplasmic binding protein-like II"/>
    <property type="match status" value="3"/>
</dbReference>
<keyword evidence="9 19" id="KW-0472">Membrane</keyword>
<keyword evidence="12" id="KW-0628">Postsynaptic cell membrane</keyword>
<dbReference type="FunFam" id="3.40.190.10:FF:000060">
    <property type="entry name" value="Glutamate receptor ionotropic, kainate 1"/>
    <property type="match status" value="1"/>
</dbReference>
<dbReference type="FunFam" id="3.40.190.10:FF:000167">
    <property type="entry name" value="Eye-enriched kainate receptor, isoform B"/>
    <property type="match status" value="1"/>
</dbReference>
<evidence type="ECO:0000256" key="10">
    <source>
        <dbReference type="ARBA" id="ARBA00023170"/>
    </source>
</evidence>
<reference evidence="22 23" key="1">
    <citation type="submission" date="2015-07" db="EMBL/GenBank/DDBJ databases">
        <title>The genome of Melipona quadrifasciata.</title>
        <authorList>
            <person name="Pan H."/>
            <person name="Kapheim K."/>
        </authorList>
    </citation>
    <scope>NUCLEOTIDE SEQUENCE [LARGE SCALE GENOMIC DNA]</scope>
    <source>
        <strain evidence="22">0111107301</strain>
        <tissue evidence="22">Whole body</tissue>
    </source>
</reference>
<comment type="subcellular location">
    <subcellularLocation>
        <location evidence="15">Postsynaptic cell membrane</location>
        <topology evidence="15">Multi-pass membrane protein</topology>
    </subcellularLocation>
</comment>
<organism evidence="22 23">
    <name type="scientific">Melipona quadrifasciata</name>
    <dbReference type="NCBI Taxonomy" id="166423"/>
    <lineage>
        <taxon>Eukaryota</taxon>
        <taxon>Metazoa</taxon>
        <taxon>Ecdysozoa</taxon>
        <taxon>Arthropoda</taxon>
        <taxon>Hexapoda</taxon>
        <taxon>Insecta</taxon>
        <taxon>Pterygota</taxon>
        <taxon>Neoptera</taxon>
        <taxon>Endopterygota</taxon>
        <taxon>Hymenoptera</taxon>
        <taxon>Apocrita</taxon>
        <taxon>Aculeata</taxon>
        <taxon>Apoidea</taxon>
        <taxon>Anthophila</taxon>
        <taxon>Apidae</taxon>
        <taxon>Melipona</taxon>
    </lineage>
</organism>
<evidence type="ECO:0000256" key="11">
    <source>
        <dbReference type="ARBA" id="ARBA00023180"/>
    </source>
</evidence>
<keyword evidence="6 19" id="KW-1133">Transmembrane helix</keyword>
<evidence type="ECO:0000259" key="20">
    <source>
        <dbReference type="SMART" id="SM00079"/>
    </source>
</evidence>
<keyword evidence="11" id="KW-0325">Glycoprotein</keyword>
<evidence type="ECO:0000256" key="6">
    <source>
        <dbReference type="ARBA" id="ARBA00022989"/>
    </source>
</evidence>
<dbReference type="PANTHER" id="PTHR18966">
    <property type="entry name" value="IONOTROPIC GLUTAMATE RECEPTOR"/>
    <property type="match status" value="1"/>
</dbReference>
<feature type="domain" description="Ionotropic glutamate receptor L-glutamate and glycine-binding" evidence="21">
    <location>
        <begin position="199"/>
        <end position="263"/>
    </location>
</feature>
<evidence type="ECO:0000256" key="16">
    <source>
        <dbReference type="PIRSR" id="PIRSR601508-1"/>
    </source>
</evidence>
<feature type="site" description="Crucial to convey clamshell closure to channel opening" evidence="17">
    <location>
        <position position="503"/>
    </location>
</feature>
<dbReference type="SMART" id="SM00918">
    <property type="entry name" value="Lig_chan-Glu_bd"/>
    <property type="match status" value="2"/>
</dbReference>
<dbReference type="GO" id="GO:0015276">
    <property type="term" value="F:ligand-gated monoatomic ion channel activity"/>
    <property type="evidence" value="ECO:0007669"/>
    <property type="project" value="InterPro"/>
</dbReference>
<dbReference type="EMBL" id="KQ435824">
    <property type="protein sequence ID" value="KOX72045.1"/>
    <property type="molecule type" value="Genomic_DNA"/>
</dbReference>
<dbReference type="InterPro" id="IPR019594">
    <property type="entry name" value="Glu/Gly-bd"/>
</dbReference>
<keyword evidence="18" id="KW-1015">Disulfide bond</keyword>
<evidence type="ECO:0000256" key="2">
    <source>
        <dbReference type="ARBA" id="ARBA00022448"/>
    </source>
</evidence>
<dbReference type="FunFam" id="3.40.190.10:FF:000072">
    <property type="entry name" value="glutamate receptor ionotropic, kainate 4"/>
    <property type="match status" value="1"/>
</dbReference>
<dbReference type="Pfam" id="PF10613">
    <property type="entry name" value="Lig_chan-Glu_bd"/>
    <property type="match status" value="1"/>
</dbReference>
<evidence type="ECO:0000256" key="7">
    <source>
        <dbReference type="ARBA" id="ARBA00023018"/>
    </source>
</evidence>
<feature type="binding site" evidence="16">
    <location>
        <position position="347"/>
    </location>
    <ligand>
        <name>L-glutamate</name>
        <dbReference type="ChEBI" id="CHEBI:29985"/>
    </ligand>
</feature>
<dbReference type="Pfam" id="PF00060">
    <property type="entry name" value="Lig_chan"/>
    <property type="match status" value="1"/>
</dbReference>
<evidence type="ECO:0000256" key="14">
    <source>
        <dbReference type="ARBA" id="ARBA00023303"/>
    </source>
</evidence>
<feature type="transmembrane region" description="Helical" evidence="19">
    <location>
        <begin position="474"/>
        <end position="496"/>
    </location>
</feature>
<keyword evidence="2" id="KW-0813">Transport</keyword>
<evidence type="ECO:0000256" key="17">
    <source>
        <dbReference type="PIRSR" id="PIRSR601508-2"/>
    </source>
</evidence>
<evidence type="ECO:0000256" key="8">
    <source>
        <dbReference type="ARBA" id="ARBA00023065"/>
    </source>
</evidence>
<keyword evidence="10 22" id="KW-0675">Receptor</keyword>
<dbReference type="GO" id="GO:0038023">
    <property type="term" value="F:signaling receptor activity"/>
    <property type="evidence" value="ECO:0007669"/>
    <property type="project" value="InterPro"/>
</dbReference>
<evidence type="ECO:0000256" key="9">
    <source>
        <dbReference type="ARBA" id="ARBA00023136"/>
    </source>
</evidence>
<evidence type="ECO:0000313" key="23">
    <source>
        <dbReference type="Proteomes" id="UP000053105"/>
    </source>
</evidence>
<evidence type="ECO:0000256" key="13">
    <source>
        <dbReference type="ARBA" id="ARBA00023286"/>
    </source>
</evidence>
<keyword evidence="8" id="KW-0406">Ion transport</keyword>
<feature type="site" description="Interaction with the cone snail toxin Con-ikot-ikot" evidence="17">
    <location>
        <position position="530"/>
    </location>
</feature>
<dbReference type="FunFam" id="1.10.287.70:FF:000105">
    <property type="entry name" value="Eye-enriched kainate receptor, isoform A"/>
    <property type="match status" value="1"/>
</dbReference>
<dbReference type="GO" id="GO:0045211">
    <property type="term" value="C:postsynaptic membrane"/>
    <property type="evidence" value="ECO:0007669"/>
    <property type="project" value="UniProtKB-SubCell"/>
</dbReference>
<feature type="transmembrane region" description="Helical" evidence="19">
    <location>
        <begin position="682"/>
        <end position="706"/>
    </location>
</feature>
<evidence type="ECO:0000256" key="18">
    <source>
        <dbReference type="PIRSR" id="PIRSR601508-3"/>
    </source>
</evidence>
<dbReference type="InterPro" id="IPR001320">
    <property type="entry name" value="Iontro_rcpt_C"/>
</dbReference>
<feature type="domain" description="Ionotropic glutamate receptor C-terminal" evidence="20">
    <location>
        <begin position="257"/>
        <end position="658"/>
    </location>
</feature>
<evidence type="ECO:0000256" key="5">
    <source>
        <dbReference type="ARBA" id="ARBA00022729"/>
    </source>
</evidence>
<feature type="binding site" evidence="16">
    <location>
        <position position="342"/>
    </location>
    <ligand>
        <name>L-glutamate</name>
        <dbReference type="ChEBI" id="CHEBI:29985"/>
    </ligand>
</feature>
<dbReference type="OrthoDB" id="5984008at2759"/>
<dbReference type="InterPro" id="IPR015683">
    <property type="entry name" value="Ionotropic_Glu_rcpt"/>
</dbReference>
<keyword evidence="3" id="KW-1003">Cell membrane</keyword>
<keyword evidence="7" id="KW-0770">Synapse</keyword>
<feature type="binding site" evidence="16">
    <location>
        <position position="525"/>
    </location>
    <ligand>
        <name>L-glutamate</name>
        <dbReference type="ChEBI" id="CHEBI:29985"/>
    </ligand>
</feature>
<accession>A0A0M8ZVL9</accession>
<feature type="binding site" evidence="16">
    <location>
        <position position="595"/>
    </location>
    <ligand>
        <name>L-glutamate</name>
        <dbReference type="ChEBI" id="CHEBI:29985"/>
    </ligand>
</feature>
<keyword evidence="4 19" id="KW-0812">Transmembrane</keyword>
<dbReference type="Gene3D" id="1.10.287.70">
    <property type="match status" value="1"/>
</dbReference>
<dbReference type="AlphaFoldDB" id="A0A0M8ZVL9"/>
<evidence type="ECO:0000256" key="15">
    <source>
        <dbReference type="ARBA" id="ARBA00034104"/>
    </source>
</evidence>
<dbReference type="Proteomes" id="UP000053105">
    <property type="component" value="Unassembled WGS sequence"/>
</dbReference>
<proteinExistence type="inferred from homology"/>
<comment type="similarity">
    <text evidence="1">Belongs to the glutamate-gated ion channel (TC 1.A.10.1) family.</text>
</comment>
<keyword evidence="13" id="KW-1071">Ligand-gated ion channel</keyword>
<feature type="binding site" evidence="16">
    <location>
        <position position="524"/>
    </location>
    <ligand>
        <name>L-glutamate</name>
        <dbReference type="ChEBI" id="CHEBI:29985"/>
    </ligand>
</feature>
<evidence type="ECO:0000256" key="19">
    <source>
        <dbReference type="SAM" id="Phobius"/>
    </source>
</evidence>
<gene>
    <name evidence="22" type="ORF">WN51_00906</name>
</gene>
<dbReference type="SUPFAM" id="SSF53850">
    <property type="entry name" value="Periplasmic binding protein-like II"/>
    <property type="match status" value="2"/>
</dbReference>